<dbReference type="Proteomes" id="UP000825123">
    <property type="component" value="Chromosome"/>
</dbReference>
<dbReference type="AlphaFoldDB" id="A0A8D5U4R8"/>
<name>A0A8D5U4R8_9CREN</name>
<organism evidence="1 2">
    <name type="scientific">Stygiolobus caldivivus</name>
    <dbReference type="NCBI Taxonomy" id="2824673"/>
    <lineage>
        <taxon>Archaea</taxon>
        <taxon>Thermoproteota</taxon>
        <taxon>Thermoprotei</taxon>
        <taxon>Sulfolobales</taxon>
        <taxon>Sulfolobaceae</taxon>
        <taxon>Stygiolobus</taxon>
    </lineage>
</organism>
<evidence type="ECO:0000313" key="2">
    <source>
        <dbReference type="Proteomes" id="UP000825123"/>
    </source>
</evidence>
<keyword evidence="2" id="KW-1185">Reference proteome</keyword>
<dbReference type="KEGG" id="csty:KN1_03800"/>
<accession>A0A8D5U4R8</accession>
<proteinExistence type="predicted"/>
<reference evidence="1 2" key="1">
    <citation type="submission" date="2021-04" db="EMBL/GenBank/DDBJ databases">
        <title>Complete genome sequence of Stygiolobus sp. KN-1.</title>
        <authorList>
            <person name="Nakamura K."/>
            <person name="Sakai H."/>
            <person name="Kurosawa N."/>
        </authorList>
    </citation>
    <scope>NUCLEOTIDE SEQUENCE [LARGE SCALE GENOMIC DNA]</scope>
    <source>
        <strain evidence="1 2">KN-1</strain>
    </source>
</reference>
<gene>
    <name evidence="1" type="ORF">KN1_03800</name>
</gene>
<dbReference type="EMBL" id="AP024597">
    <property type="protein sequence ID" value="BCU69083.1"/>
    <property type="molecule type" value="Genomic_DNA"/>
</dbReference>
<dbReference type="GeneID" id="66162129"/>
<protein>
    <submittedName>
        <fullName evidence="1">Uncharacterized protein</fullName>
    </submittedName>
</protein>
<dbReference type="RefSeq" id="WP_221289148.1">
    <property type="nucleotide sequence ID" value="NZ_AP024597.1"/>
</dbReference>
<sequence length="118" mass="13481">MLKKDSCGCIVERKYASDYLIKRLYSSGKGKEICNKKIDTSRWFRLYYSPAEKVVTYKSSECPLVIICLEALCEAYEENRGLISRDIALQKLRVIKGLQINTLVERVVDEFTGCLSNG</sequence>
<evidence type="ECO:0000313" key="1">
    <source>
        <dbReference type="EMBL" id="BCU69083.1"/>
    </source>
</evidence>